<evidence type="ECO:0000256" key="4">
    <source>
        <dbReference type="ARBA" id="ARBA00023125"/>
    </source>
</evidence>
<keyword evidence="3" id="KW-0235">DNA replication</keyword>
<dbReference type="Proteomes" id="UP001373714">
    <property type="component" value="Unassembled WGS sequence"/>
</dbReference>
<dbReference type="GO" id="GO:0006260">
    <property type="term" value="P:DNA replication"/>
    <property type="evidence" value="ECO:0007669"/>
    <property type="project" value="UniProtKB-KW"/>
</dbReference>
<evidence type="ECO:0000256" key="3">
    <source>
        <dbReference type="ARBA" id="ARBA00022705"/>
    </source>
</evidence>
<dbReference type="PIRSF" id="PIRSF036949">
    <property type="entry name" value="RPA32"/>
    <property type="match status" value="1"/>
</dbReference>
<dbReference type="GO" id="GO:0003697">
    <property type="term" value="F:single-stranded DNA binding"/>
    <property type="evidence" value="ECO:0007669"/>
    <property type="project" value="TreeGrafter"/>
</dbReference>
<name>A0AAV9VN04_9PEZI</name>
<comment type="caution">
    <text evidence="8">The sequence shown here is derived from an EMBL/GenBank/DDBJ whole genome shotgun (WGS) entry which is preliminary data.</text>
</comment>
<gene>
    <name evidence="8" type="primary">RFA2</name>
    <name evidence="8" type="ORF">TWF730_000913</name>
</gene>
<dbReference type="GO" id="GO:0000724">
    <property type="term" value="P:double-strand break repair via homologous recombination"/>
    <property type="evidence" value="ECO:0007669"/>
    <property type="project" value="TreeGrafter"/>
</dbReference>
<dbReference type="InterPro" id="IPR036390">
    <property type="entry name" value="WH_DNA-bd_sf"/>
</dbReference>
<dbReference type="AlphaFoldDB" id="A0AAV9VN04"/>
<feature type="region of interest" description="Disordered" evidence="6">
    <location>
        <begin position="1"/>
        <end position="33"/>
    </location>
</feature>
<dbReference type="InterPro" id="IPR014646">
    <property type="entry name" value="Rfa2/RPA32"/>
</dbReference>
<dbReference type="EMBL" id="JAVHNS010000001">
    <property type="protein sequence ID" value="KAK6363481.1"/>
    <property type="molecule type" value="Genomic_DNA"/>
</dbReference>
<accession>A0AAV9VN04</accession>
<organism evidence="8 9">
    <name type="scientific">Orbilia blumenaviensis</name>
    <dbReference type="NCBI Taxonomy" id="1796055"/>
    <lineage>
        <taxon>Eukaryota</taxon>
        <taxon>Fungi</taxon>
        <taxon>Dikarya</taxon>
        <taxon>Ascomycota</taxon>
        <taxon>Pezizomycotina</taxon>
        <taxon>Orbiliomycetes</taxon>
        <taxon>Orbiliales</taxon>
        <taxon>Orbiliaceae</taxon>
        <taxon>Orbilia</taxon>
    </lineage>
</organism>
<protein>
    <submittedName>
        <fullName evidence="8">Replication factor A protein 2</fullName>
    </submittedName>
</protein>
<evidence type="ECO:0000256" key="1">
    <source>
        <dbReference type="ARBA" id="ARBA00004123"/>
    </source>
</evidence>
<dbReference type="InterPro" id="IPR040260">
    <property type="entry name" value="RFA2-like"/>
</dbReference>
<keyword evidence="9" id="KW-1185">Reference proteome</keyword>
<dbReference type="CDD" id="cd04478">
    <property type="entry name" value="RPA2_DBD_D"/>
    <property type="match status" value="1"/>
</dbReference>
<feature type="domain" description="Replication protein A C-terminal" evidence="7">
    <location>
        <begin position="165"/>
        <end position="275"/>
    </location>
</feature>
<keyword evidence="5" id="KW-0539">Nucleus</keyword>
<dbReference type="PANTHER" id="PTHR13989">
    <property type="entry name" value="REPLICATION PROTEIN A-RELATED"/>
    <property type="match status" value="1"/>
</dbReference>
<evidence type="ECO:0000256" key="5">
    <source>
        <dbReference type="ARBA" id="ARBA00023242"/>
    </source>
</evidence>
<comment type="similarity">
    <text evidence="2">Belongs to the replication factor A protein 2 family.</text>
</comment>
<comment type="subcellular location">
    <subcellularLocation>
        <location evidence="1">Nucleus</location>
    </subcellularLocation>
</comment>
<reference evidence="8 9" key="1">
    <citation type="submission" date="2019-10" db="EMBL/GenBank/DDBJ databases">
        <authorList>
            <person name="Palmer J.M."/>
        </authorList>
    </citation>
    <scope>NUCLEOTIDE SEQUENCE [LARGE SCALE GENOMIC DNA]</scope>
    <source>
        <strain evidence="8 9">TWF730</strain>
    </source>
</reference>
<feature type="compositionally biased region" description="Polar residues" evidence="6">
    <location>
        <begin position="15"/>
        <end position="33"/>
    </location>
</feature>
<dbReference type="SUPFAM" id="SSF46785">
    <property type="entry name" value="Winged helix' DNA-binding domain"/>
    <property type="match status" value="1"/>
</dbReference>
<dbReference type="GO" id="GO:0035861">
    <property type="term" value="C:site of double-strand break"/>
    <property type="evidence" value="ECO:0007669"/>
    <property type="project" value="TreeGrafter"/>
</dbReference>
<evidence type="ECO:0000259" key="7">
    <source>
        <dbReference type="Pfam" id="PF08784"/>
    </source>
</evidence>
<dbReference type="Gene3D" id="1.10.10.10">
    <property type="entry name" value="Winged helix-like DNA-binding domain superfamily/Winged helix DNA-binding domain"/>
    <property type="match status" value="1"/>
</dbReference>
<dbReference type="PANTHER" id="PTHR13989:SF16">
    <property type="entry name" value="REPLICATION PROTEIN A2"/>
    <property type="match status" value="1"/>
</dbReference>
<dbReference type="Pfam" id="PF08784">
    <property type="entry name" value="RPA_C"/>
    <property type="match status" value="1"/>
</dbReference>
<dbReference type="InterPro" id="IPR036388">
    <property type="entry name" value="WH-like_DNA-bd_sf"/>
</dbReference>
<dbReference type="InterPro" id="IPR014892">
    <property type="entry name" value="RPA_C"/>
</dbReference>
<dbReference type="GO" id="GO:0006289">
    <property type="term" value="P:nucleotide-excision repair"/>
    <property type="evidence" value="ECO:0007669"/>
    <property type="project" value="TreeGrafter"/>
</dbReference>
<dbReference type="GO" id="GO:0005662">
    <property type="term" value="C:DNA replication factor A complex"/>
    <property type="evidence" value="ECO:0007669"/>
    <property type="project" value="TreeGrafter"/>
</dbReference>
<keyword evidence="4" id="KW-0238">DNA-binding</keyword>
<dbReference type="GO" id="GO:0000781">
    <property type="term" value="C:chromosome, telomeric region"/>
    <property type="evidence" value="ECO:0007669"/>
    <property type="project" value="TreeGrafter"/>
</dbReference>
<proteinExistence type="inferred from homology"/>
<evidence type="ECO:0000313" key="8">
    <source>
        <dbReference type="EMBL" id="KAK6363481.1"/>
    </source>
</evidence>
<sequence>MTYYDSHGGGGGYMNDSQGGTQASPGKSSNKNNTLRPVTIKQILDAQAPDDSTFMIDDAEIGNVTFIAQIRSLADQDTNSTYKMEDGTGAIDVKQFRDKRNAMVVDDSENAAISRELGLSINSYARVTGNVKQFNNKRNITTQSVKPVTDFNEIQCHFLEATAVHLYFTRGAPESQQAKHTGGGATFQQSTASTYAEDTAMGNTAAGVAGASMLPPGTTMSARKIYAFLKSRQDSSEGMHVGMIAQATGVPMGETYKAVDELLSHGVCFTTMDDEHIACMDF</sequence>
<dbReference type="SUPFAM" id="SSF50249">
    <property type="entry name" value="Nucleic acid-binding proteins"/>
    <property type="match status" value="1"/>
</dbReference>
<dbReference type="Gene3D" id="2.40.50.140">
    <property type="entry name" value="Nucleic acid-binding proteins"/>
    <property type="match status" value="1"/>
</dbReference>
<evidence type="ECO:0000313" key="9">
    <source>
        <dbReference type="Proteomes" id="UP001373714"/>
    </source>
</evidence>
<dbReference type="InterPro" id="IPR012340">
    <property type="entry name" value="NA-bd_OB-fold"/>
</dbReference>
<evidence type="ECO:0000256" key="6">
    <source>
        <dbReference type="SAM" id="MobiDB-lite"/>
    </source>
</evidence>
<evidence type="ECO:0000256" key="2">
    <source>
        <dbReference type="ARBA" id="ARBA00007815"/>
    </source>
</evidence>